<feature type="transmembrane region" description="Helical" evidence="6">
    <location>
        <begin position="55"/>
        <end position="82"/>
    </location>
</feature>
<feature type="region of interest" description="Disordered" evidence="5">
    <location>
        <begin position="160"/>
        <end position="188"/>
    </location>
</feature>
<name>A0A4Q1KM74_9SPHN</name>
<evidence type="ECO:0000256" key="5">
    <source>
        <dbReference type="SAM" id="MobiDB-lite"/>
    </source>
</evidence>
<comment type="subcellular location">
    <subcellularLocation>
        <location evidence="1">Membrane</location>
        <topology evidence="1">Multi-pass membrane protein</topology>
    </subcellularLocation>
</comment>
<reference evidence="8" key="1">
    <citation type="submission" date="2019-01" db="EMBL/GenBank/DDBJ databases">
        <title>Cytophagaceae bacterium strain CAR-16.</title>
        <authorList>
            <person name="Chen W.-M."/>
        </authorList>
    </citation>
    <scope>NUCLEOTIDE SEQUENCE [LARGE SCALE GENOMIC DNA]</scope>
    <source>
        <strain evidence="8">CHR27</strain>
    </source>
</reference>
<protein>
    <submittedName>
        <fullName evidence="7">CvpA family protein</fullName>
    </submittedName>
</protein>
<dbReference type="EMBL" id="SBKP01000001">
    <property type="protein sequence ID" value="RXR30978.1"/>
    <property type="molecule type" value="Genomic_DNA"/>
</dbReference>
<accession>A0A4Q1KM74</accession>
<dbReference type="RefSeq" id="WP_129402745.1">
    <property type="nucleotide sequence ID" value="NZ_SBKP01000001.1"/>
</dbReference>
<evidence type="ECO:0000256" key="6">
    <source>
        <dbReference type="SAM" id="Phobius"/>
    </source>
</evidence>
<evidence type="ECO:0000256" key="3">
    <source>
        <dbReference type="ARBA" id="ARBA00022989"/>
    </source>
</evidence>
<dbReference type="Proteomes" id="UP000290958">
    <property type="component" value="Unassembled WGS sequence"/>
</dbReference>
<feature type="transmembrane region" description="Helical" evidence="6">
    <location>
        <begin position="6"/>
        <end position="24"/>
    </location>
</feature>
<evidence type="ECO:0000256" key="1">
    <source>
        <dbReference type="ARBA" id="ARBA00004141"/>
    </source>
</evidence>
<evidence type="ECO:0000256" key="4">
    <source>
        <dbReference type="ARBA" id="ARBA00023136"/>
    </source>
</evidence>
<dbReference type="PANTHER" id="PTHR36926">
    <property type="entry name" value="COLICIN V PRODUCTION PROTEIN"/>
    <property type="match status" value="1"/>
</dbReference>
<evidence type="ECO:0000256" key="2">
    <source>
        <dbReference type="ARBA" id="ARBA00022692"/>
    </source>
</evidence>
<keyword evidence="8" id="KW-1185">Reference proteome</keyword>
<keyword evidence="3 6" id="KW-1133">Transmembrane helix</keyword>
<dbReference type="InterPro" id="IPR052719">
    <property type="entry name" value="CvpA-like"/>
</dbReference>
<evidence type="ECO:0000313" key="7">
    <source>
        <dbReference type="EMBL" id="RXR30978.1"/>
    </source>
</evidence>
<dbReference type="GO" id="GO:0009403">
    <property type="term" value="P:toxin biosynthetic process"/>
    <property type="evidence" value="ECO:0007669"/>
    <property type="project" value="InterPro"/>
</dbReference>
<organism evidence="7 8">
    <name type="scientific">Sphingobium fluviale</name>
    <dbReference type="NCBI Taxonomy" id="2506423"/>
    <lineage>
        <taxon>Bacteria</taxon>
        <taxon>Pseudomonadati</taxon>
        <taxon>Pseudomonadota</taxon>
        <taxon>Alphaproteobacteria</taxon>
        <taxon>Sphingomonadales</taxon>
        <taxon>Sphingomonadaceae</taxon>
        <taxon>Sphingobium</taxon>
    </lineage>
</organism>
<gene>
    <name evidence="7" type="ORF">EQG66_01450</name>
</gene>
<dbReference type="InterPro" id="IPR003825">
    <property type="entry name" value="Colicin-V_CvpA"/>
</dbReference>
<dbReference type="Pfam" id="PF02674">
    <property type="entry name" value="Colicin_V"/>
    <property type="match status" value="1"/>
</dbReference>
<sequence>MTALDMALLLLMGGMAVMGFLRGFVQEVLSLLAWGVAVIAVRLFLAPVADLAGLWIGAGAAASLLAFAGLFALTFFAGKLIAGKVGQGVRSSLVGPVDRVLGAGFGALKGLVIATLAFLAFSLGYQFFFGKEGGLPGWISTSRSFPLLNASGEAMSQMIGRRMDDTETPEPEPDAASSPSLADEESAI</sequence>
<comment type="caution">
    <text evidence="7">The sequence shown here is derived from an EMBL/GenBank/DDBJ whole genome shotgun (WGS) entry which is preliminary data.</text>
</comment>
<dbReference type="OrthoDB" id="9806894at2"/>
<proteinExistence type="predicted"/>
<keyword evidence="4 6" id="KW-0472">Membrane</keyword>
<evidence type="ECO:0000313" key="8">
    <source>
        <dbReference type="Proteomes" id="UP000290958"/>
    </source>
</evidence>
<feature type="transmembrane region" description="Helical" evidence="6">
    <location>
        <begin position="31"/>
        <end position="49"/>
    </location>
</feature>
<keyword evidence="2 6" id="KW-0812">Transmembrane</keyword>
<dbReference type="PANTHER" id="PTHR36926:SF1">
    <property type="entry name" value="COLICIN V PRODUCTION PROTEIN"/>
    <property type="match status" value="1"/>
</dbReference>
<dbReference type="AlphaFoldDB" id="A0A4Q1KM74"/>
<dbReference type="GO" id="GO:0016020">
    <property type="term" value="C:membrane"/>
    <property type="evidence" value="ECO:0007669"/>
    <property type="project" value="UniProtKB-SubCell"/>
</dbReference>
<feature type="transmembrane region" description="Helical" evidence="6">
    <location>
        <begin position="103"/>
        <end position="128"/>
    </location>
</feature>